<dbReference type="AlphaFoldDB" id="A0A9Q3GZC4"/>
<gene>
    <name evidence="1" type="ORF">O181_023700</name>
</gene>
<dbReference type="EMBL" id="AVOT02007473">
    <property type="protein sequence ID" value="MBW0483985.1"/>
    <property type="molecule type" value="Genomic_DNA"/>
</dbReference>
<organism evidence="1 2">
    <name type="scientific">Austropuccinia psidii MF-1</name>
    <dbReference type="NCBI Taxonomy" id="1389203"/>
    <lineage>
        <taxon>Eukaryota</taxon>
        <taxon>Fungi</taxon>
        <taxon>Dikarya</taxon>
        <taxon>Basidiomycota</taxon>
        <taxon>Pucciniomycotina</taxon>
        <taxon>Pucciniomycetes</taxon>
        <taxon>Pucciniales</taxon>
        <taxon>Sphaerophragmiaceae</taxon>
        <taxon>Austropuccinia</taxon>
    </lineage>
</organism>
<reference evidence="1" key="1">
    <citation type="submission" date="2021-03" db="EMBL/GenBank/DDBJ databases">
        <title>Draft genome sequence of rust myrtle Austropuccinia psidii MF-1, a brazilian biotype.</title>
        <authorList>
            <person name="Quecine M.C."/>
            <person name="Pachon D.M.R."/>
            <person name="Bonatelli M.L."/>
            <person name="Correr F.H."/>
            <person name="Franceschini L.M."/>
            <person name="Leite T.F."/>
            <person name="Margarido G.R.A."/>
            <person name="Almeida C.A."/>
            <person name="Ferrarezi J.A."/>
            <person name="Labate C.A."/>
        </authorList>
    </citation>
    <scope>NUCLEOTIDE SEQUENCE</scope>
    <source>
        <strain evidence="1">MF-1</strain>
    </source>
</reference>
<name>A0A9Q3GZC4_9BASI</name>
<evidence type="ECO:0000313" key="1">
    <source>
        <dbReference type="EMBL" id="MBW0483985.1"/>
    </source>
</evidence>
<accession>A0A9Q3GZC4</accession>
<proteinExistence type="predicted"/>
<dbReference type="Proteomes" id="UP000765509">
    <property type="component" value="Unassembled WGS sequence"/>
</dbReference>
<comment type="caution">
    <text evidence="1">The sequence shown here is derived from an EMBL/GenBank/DDBJ whole genome shotgun (WGS) entry which is preliminary data.</text>
</comment>
<sequence length="142" mass="15800">MTHGKTVRIRRVFSFWKKTVERHATDGRTTMSGLAWLGSATAEHLAAGAVRMCDCVQQYCKLPAISTLVQSVPYNFPCTDKKHPHGICFQIIDSETRKVQGGTELGGRMYSCKNPNKACCSFRKDQPTTVTTEDYYSSCVPA</sequence>
<keyword evidence="2" id="KW-1185">Reference proteome</keyword>
<protein>
    <submittedName>
        <fullName evidence="1">Uncharacterized protein</fullName>
    </submittedName>
</protein>
<evidence type="ECO:0000313" key="2">
    <source>
        <dbReference type="Proteomes" id="UP000765509"/>
    </source>
</evidence>